<evidence type="ECO:0000256" key="2">
    <source>
        <dbReference type="ARBA" id="ARBA00023015"/>
    </source>
</evidence>
<feature type="domain" description="RNA polymerase sigma-70 region 2" evidence="7">
    <location>
        <begin position="22"/>
        <end position="90"/>
    </location>
</feature>
<keyword evidence="3" id="KW-0731">Sigma factor</keyword>
<keyword evidence="4" id="KW-0238">DNA-binding</keyword>
<accession>B9XAA5</accession>
<proteinExistence type="inferred from homology"/>
<evidence type="ECO:0000256" key="3">
    <source>
        <dbReference type="ARBA" id="ARBA00023082"/>
    </source>
</evidence>
<dbReference type="PANTHER" id="PTHR43133:SF8">
    <property type="entry name" value="RNA POLYMERASE SIGMA FACTOR HI_1459-RELATED"/>
    <property type="match status" value="1"/>
</dbReference>
<dbReference type="NCBIfam" id="TIGR02937">
    <property type="entry name" value="sigma70-ECF"/>
    <property type="match status" value="1"/>
</dbReference>
<dbReference type="CDD" id="cd06171">
    <property type="entry name" value="Sigma70_r4"/>
    <property type="match status" value="1"/>
</dbReference>
<dbReference type="Gene3D" id="1.10.1740.10">
    <property type="match status" value="1"/>
</dbReference>
<dbReference type="SUPFAM" id="SSF88946">
    <property type="entry name" value="Sigma2 domain of RNA polymerase sigma factors"/>
    <property type="match status" value="1"/>
</dbReference>
<evidence type="ECO:0000256" key="1">
    <source>
        <dbReference type="ARBA" id="ARBA00010641"/>
    </source>
</evidence>
<dbReference type="Proteomes" id="UP000003688">
    <property type="component" value="Unassembled WGS sequence"/>
</dbReference>
<evidence type="ECO:0000259" key="7">
    <source>
        <dbReference type="Pfam" id="PF04542"/>
    </source>
</evidence>
<dbReference type="PANTHER" id="PTHR43133">
    <property type="entry name" value="RNA POLYMERASE ECF-TYPE SIGMA FACTO"/>
    <property type="match status" value="1"/>
</dbReference>
<comment type="similarity">
    <text evidence="1">Belongs to the sigma-70 factor family. ECF subfamily.</text>
</comment>
<feature type="coiled-coil region" evidence="6">
    <location>
        <begin position="256"/>
        <end position="321"/>
    </location>
</feature>
<dbReference type="InterPro" id="IPR007627">
    <property type="entry name" value="RNA_pol_sigma70_r2"/>
</dbReference>
<evidence type="ECO:0000256" key="6">
    <source>
        <dbReference type="SAM" id="Coils"/>
    </source>
</evidence>
<dbReference type="SUPFAM" id="SSF88659">
    <property type="entry name" value="Sigma3 and sigma4 domains of RNA polymerase sigma factors"/>
    <property type="match status" value="1"/>
</dbReference>
<dbReference type="InterPro" id="IPR007630">
    <property type="entry name" value="RNA_pol_sigma70_r4"/>
</dbReference>
<evidence type="ECO:0000259" key="8">
    <source>
        <dbReference type="Pfam" id="PF04545"/>
    </source>
</evidence>
<dbReference type="GO" id="GO:0016987">
    <property type="term" value="F:sigma factor activity"/>
    <property type="evidence" value="ECO:0007669"/>
    <property type="project" value="UniProtKB-KW"/>
</dbReference>
<evidence type="ECO:0000313" key="9">
    <source>
        <dbReference type="EMBL" id="EEF63446.1"/>
    </source>
</evidence>
<evidence type="ECO:0000313" key="10">
    <source>
        <dbReference type="Proteomes" id="UP000003688"/>
    </source>
</evidence>
<dbReference type="GO" id="GO:0003677">
    <property type="term" value="F:DNA binding"/>
    <property type="evidence" value="ECO:0007669"/>
    <property type="project" value="UniProtKB-KW"/>
</dbReference>
<dbReference type="InterPro" id="IPR039425">
    <property type="entry name" value="RNA_pol_sigma-70-like"/>
</dbReference>
<evidence type="ECO:0000256" key="4">
    <source>
        <dbReference type="ARBA" id="ARBA00023125"/>
    </source>
</evidence>
<gene>
    <name evidence="9" type="ORF">Cflav_PD6081</name>
</gene>
<feature type="domain" description="RNA polymerase sigma-70 region 4" evidence="8">
    <location>
        <begin position="119"/>
        <end position="167"/>
    </location>
</feature>
<keyword evidence="2" id="KW-0805">Transcription regulation</keyword>
<sequence length="485" mass="53803">MDDHDLLRQYARCHSQDAFRQLVEKHLVMVFSCAQRMVRDSHLAEEVAQNVFTTFAQKAESIHPPQVIAGWLYNTTRNLAMHTVRSEQRRRLREETAVTMQALDSDSDAGHIKEHLEPAMSELEPDDRDTLVLRYFEDRSLREVGQEFGISEDAARMRVNRALEKLRTIFNRKGIAVTSVSLAAILTASTTSAVPVGLTVAITTAALAKTIVTSTTIVTNSALTVMNWINAKSVTAIISAAVIAATSTYFAQERHLDHLRAENQTLAAEHDKLKSANDTSLASLQAKTQELDRLRKENKDLPRLRNEIAQLRHQRDAEKQTATQQAKLATNITSQLASPIPGSGRYITTAELAFAGYATPEAAFQSMNWAMLKGTYEDVSKALAPELLEQELKDPKGRKQFESGQKIMAPLIKGTQILSRKVLDADHVELKVHLDADPIPNSTDQQPPLLVQPMVRVGNEWKLGGGTISLSDDWDQSGEIQAVTP</sequence>
<dbReference type="GO" id="GO:0006352">
    <property type="term" value="P:DNA-templated transcription initiation"/>
    <property type="evidence" value="ECO:0007669"/>
    <property type="project" value="InterPro"/>
</dbReference>
<dbReference type="InterPro" id="IPR014284">
    <property type="entry name" value="RNA_pol_sigma-70_dom"/>
</dbReference>
<comment type="caution">
    <text evidence="9">The sequence shown here is derived from an EMBL/GenBank/DDBJ whole genome shotgun (WGS) entry which is preliminary data.</text>
</comment>
<keyword evidence="5" id="KW-0804">Transcription</keyword>
<dbReference type="Pfam" id="PF04545">
    <property type="entry name" value="Sigma70_r4"/>
    <property type="match status" value="1"/>
</dbReference>
<name>B9XAA5_PEDPL</name>
<dbReference type="STRING" id="320771.Cflav_PD6081"/>
<dbReference type="Pfam" id="PF04542">
    <property type="entry name" value="Sigma70_r2"/>
    <property type="match status" value="1"/>
</dbReference>
<dbReference type="InterPro" id="IPR013324">
    <property type="entry name" value="RNA_pol_sigma_r3/r4-like"/>
</dbReference>
<organism evidence="9 10">
    <name type="scientific">Pedosphaera parvula (strain Ellin514)</name>
    <dbReference type="NCBI Taxonomy" id="320771"/>
    <lineage>
        <taxon>Bacteria</taxon>
        <taxon>Pseudomonadati</taxon>
        <taxon>Verrucomicrobiota</taxon>
        <taxon>Pedosphaerae</taxon>
        <taxon>Pedosphaerales</taxon>
        <taxon>Pedosphaeraceae</taxon>
        <taxon>Pedosphaera</taxon>
    </lineage>
</organism>
<dbReference type="Gene3D" id="1.10.10.10">
    <property type="entry name" value="Winged helix-like DNA-binding domain superfamily/Winged helix DNA-binding domain"/>
    <property type="match status" value="1"/>
</dbReference>
<keyword evidence="6" id="KW-0175">Coiled coil</keyword>
<keyword evidence="10" id="KW-1185">Reference proteome</keyword>
<protein>
    <submittedName>
        <fullName evidence="9">RNA polymerase, sigma-24 subunit, ECF subfamily</fullName>
    </submittedName>
</protein>
<evidence type="ECO:0000256" key="5">
    <source>
        <dbReference type="ARBA" id="ARBA00023163"/>
    </source>
</evidence>
<dbReference type="EMBL" id="ABOX02000001">
    <property type="protein sequence ID" value="EEF63446.1"/>
    <property type="molecule type" value="Genomic_DNA"/>
</dbReference>
<reference evidence="9 10" key="1">
    <citation type="journal article" date="2011" name="J. Bacteriol.">
        <title>Genome sequence of 'Pedosphaera parvula' Ellin514, an aerobic Verrucomicrobial isolate from pasture soil.</title>
        <authorList>
            <person name="Kant R."/>
            <person name="van Passel M.W."/>
            <person name="Sangwan P."/>
            <person name="Palva A."/>
            <person name="Lucas S."/>
            <person name="Copeland A."/>
            <person name="Lapidus A."/>
            <person name="Glavina Del Rio T."/>
            <person name="Dalin E."/>
            <person name="Tice H."/>
            <person name="Bruce D."/>
            <person name="Goodwin L."/>
            <person name="Pitluck S."/>
            <person name="Chertkov O."/>
            <person name="Larimer F.W."/>
            <person name="Land M.L."/>
            <person name="Hauser L."/>
            <person name="Brettin T.S."/>
            <person name="Detter J.C."/>
            <person name="Han S."/>
            <person name="de Vos W.M."/>
            <person name="Janssen P.H."/>
            <person name="Smidt H."/>
        </authorList>
    </citation>
    <scope>NUCLEOTIDE SEQUENCE [LARGE SCALE GENOMIC DNA]</scope>
    <source>
        <strain evidence="9 10">Ellin514</strain>
    </source>
</reference>
<dbReference type="RefSeq" id="WP_007412753.1">
    <property type="nucleotide sequence ID" value="NZ_ABOX02000001.1"/>
</dbReference>
<dbReference type="InterPro" id="IPR013325">
    <property type="entry name" value="RNA_pol_sigma_r2"/>
</dbReference>
<dbReference type="OrthoDB" id="263872at2"/>
<dbReference type="AlphaFoldDB" id="B9XAA5"/>
<dbReference type="InterPro" id="IPR036388">
    <property type="entry name" value="WH-like_DNA-bd_sf"/>
</dbReference>